<dbReference type="UniPathway" id="UPA00138"/>
<dbReference type="InterPro" id="IPR035990">
    <property type="entry name" value="TIM_sf"/>
</dbReference>
<comment type="subunit">
    <text evidence="4">Homodimer.</text>
</comment>
<accession>Q22T89</accession>
<evidence type="ECO:0000256" key="3">
    <source>
        <dbReference type="ARBA" id="ARBA00007422"/>
    </source>
</evidence>
<dbReference type="NCBIfam" id="TIGR00419">
    <property type="entry name" value="tim"/>
    <property type="match status" value="1"/>
</dbReference>
<dbReference type="PROSITE" id="PS00171">
    <property type="entry name" value="TIM_1"/>
    <property type="match status" value="1"/>
</dbReference>
<dbReference type="InterPro" id="IPR013785">
    <property type="entry name" value="Aldolase_TIM"/>
</dbReference>
<dbReference type="InterPro" id="IPR000652">
    <property type="entry name" value="Triosephosphate_isomerase"/>
</dbReference>
<dbReference type="InterPro" id="IPR022896">
    <property type="entry name" value="TrioseP_Isoase_bac/euk"/>
</dbReference>
<evidence type="ECO:0000256" key="4">
    <source>
        <dbReference type="ARBA" id="ARBA00011738"/>
    </source>
</evidence>
<evidence type="ECO:0000313" key="9">
    <source>
        <dbReference type="EMBL" id="EAR88549.2"/>
    </source>
</evidence>
<dbReference type="FunFam" id="3.20.20.70:FF:000020">
    <property type="entry name" value="Triosephosphate isomerase"/>
    <property type="match status" value="1"/>
</dbReference>
<dbReference type="HOGENOM" id="CLU_024251_2_3_1"/>
<comment type="similarity">
    <text evidence="3 8">Belongs to the triosephosphate isomerase family.</text>
</comment>
<dbReference type="GO" id="GO:0046166">
    <property type="term" value="P:glyceraldehyde-3-phosphate biosynthetic process"/>
    <property type="evidence" value="ECO:0007669"/>
    <property type="project" value="TreeGrafter"/>
</dbReference>
<dbReference type="STRING" id="312017.Q22T89"/>
<dbReference type="GO" id="GO:0006096">
    <property type="term" value="P:glycolytic process"/>
    <property type="evidence" value="ECO:0007669"/>
    <property type="project" value="UniProtKB-UniPathway"/>
</dbReference>
<organism evidence="9 10">
    <name type="scientific">Tetrahymena thermophila (strain SB210)</name>
    <dbReference type="NCBI Taxonomy" id="312017"/>
    <lineage>
        <taxon>Eukaryota</taxon>
        <taxon>Sar</taxon>
        <taxon>Alveolata</taxon>
        <taxon>Ciliophora</taxon>
        <taxon>Intramacronucleata</taxon>
        <taxon>Oligohymenophorea</taxon>
        <taxon>Hymenostomatida</taxon>
        <taxon>Tetrahymenina</taxon>
        <taxon>Tetrahymenidae</taxon>
        <taxon>Tetrahymena</taxon>
    </lineage>
</organism>
<keyword evidence="7 8" id="KW-0413">Isomerase</keyword>
<evidence type="ECO:0000313" key="10">
    <source>
        <dbReference type="Proteomes" id="UP000009168"/>
    </source>
</evidence>
<dbReference type="HAMAP" id="MF_00147_B">
    <property type="entry name" value="TIM_B"/>
    <property type="match status" value="1"/>
</dbReference>
<evidence type="ECO:0000256" key="2">
    <source>
        <dbReference type="ARBA" id="ARBA00004742"/>
    </source>
</evidence>
<comment type="catalytic activity">
    <reaction evidence="8">
        <text>D-glyceraldehyde 3-phosphate = dihydroxyacetone phosphate</text>
        <dbReference type="Rhea" id="RHEA:18585"/>
        <dbReference type="ChEBI" id="CHEBI:57642"/>
        <dbReference type="ChEBI" id="CHEBI:59776"/>
        <dbReference type="EC" id="5.3.1.1"/>
    </reaction>
</comment>
<proteinExistence type="inferred from homology"/>
<comment type="pathway">
    <text evidence="1 8">Carbohydrate degradation; glycolysis; D-glyceraldehyde 3-phosphate from glycerone phosphate: step 1/1.</text>
</comment>
<dbReference type="OrthoDB" id="6715177at2759"/>
<evidence type="ECO:0000256" key="7">
    <source>
        <dbReference type="ARBA" id="ARBA00023235"/>
    </source>
</evidence>
<dbReference type="GO" id="GO:0019563">
    <property type="term" value="P:glycerol catabolic process"/>
    <property type="evidence" value="ECO:0007669"/>
    <property type="project" value="TreeGrafter"/>
</dbReference>
<dbReference type="PANTHER" id="PTHR21139">
    <property type="entry name" value="TRIOSEPHOSPHATE ISOMERASE"/>
    <property type="match status" value="1"/>
</dbReference>
<dbReference type="GeneID" id="7827329"/>
<keyword evidence="10" id="KW-1185">Reference proteome</keyword>
<dbReference type="GO" id="GO:0005829">
    <property type="term" value="C:cytosol"/>
    <property type="evidence" value="ECO:0007669"/>
    <property type="project" value="TreeGrafter"/>
</dbReference>
<dbReference type="GO" id="GO:0006094">
    <property type="term" value="P:gluconeogenesis"/>
    <property type="evidence" value="ECO:0007669"/>
    <property type="project" value="UniProtKB-UniPathway"/>
</dbReference>
<evidence type="ECO:0000256" key="5">
    <source>
        <dbReference type="ARBA" id="ARBA00022432"/>
    </source>
</evidence>
<keyword evidence="6 8" id="KW-0324">Glycolysis</keyword>
<dbReference type="Pfam" id="PF00121">
    <property type="entry name" value="TIM"/>
    <property type="match status" value="1"/>
</dbReference>
<dbReference type="UniPathway" id="UPA00109">
    <property type="reaction ID" value="UER00189"/>
</dbReference>
<dbReference type="KEGG" id="tet:TTHERM_00185230"/>
<keyword evidence="5 8" id="KW-0312">Gluconeogenesis</keyword>
<dbReference type="GO" id="GO:0004807">
    <property type="term" value="F:triose-phosphate isomerase activity"/>
    <property type="evidence" value="ECO:0007669"/>
    <property type="project" value="UniProtKB-EC"/>
</dbReference>
<dbReference type="PANTHER" id="PTHR21139:SF2">
    <property type="entry name" value="TRIOSEPHOSPHATE ISOMERASE"/>
    <property type="match status" value="1"/>
</dbReference>
<gene>
    <name evidence="9" type="ORF">TTHERM_00185230</name>
</gene>
<evidence type="ECO:0000256" key="1">
    <source>
        <dbReference type="ARBA" id="ARBA00004680"/>
    </source>
</evidence>
<dbReference type="OMA" id="NWKMHMT"/>
<protein>
    <recommendedName>
        <fullName evidence="8">Triosephosphate isomerase</fullName>
        <ecNumber evidence="8">5.3.1.1</ecNumber>
    </recommendedName>
</protein>
<comment type="pathway">
    <text evidence="2 8">Carbohydrate biosynthesis; gluconeogenesis.</text>
</comment>
<dbReference type="InParanoid" id="Q22T89"/>
<dbReference type="CDD" id="cd00311">
    <property type="entry name" value="TIM"/>
    <property type="match status" value="1"/>
</dbReference>
<dbReference type="FunCoup" id="Q22T89">
    <property type="interactions" value="252"/>
</dbReference>
<dbReference type="Gene3D" id="3.20.20.70">
    <property type="entry name" value="Aldolase class I"/>
    <property type="match status" value="1"/>
</dbReference>
<name>Q22T89_TETTS</name>
<dbReference type="PROSITE" id="PS51440">
    <property type="entry name" value="TIM_2"/>
    <property type="match status" value="1"/>
</dbReference>
<sequence>MAIRRLFVGGNWKCNNTLAQTKDLVNNVLNKLHFDPAKVDVVVAPVFLHVPWVAEHIQKPVQVSVQNTSLTGTGAYTGEISVAHVKDLGLNWAILGHSERRQYYGETNEVVANKVKYAVENGLDVIACVGEHLADREANQTNQVVEGQLEAIRGKLNEAQWEKIVIAYEPVWAIGTGKVATPAQAQEVHEFIRSYLTQKVSQNVSQKTRILYGGSVTEKNAGELIHQKDIDGFLVGGASLKPAFADIVAACNIVKH</sequence>
<dbReference type="AlphaFoldDB" id="Q22T89"/>
<evidence type="ECO:0000256" key="6">
    <source>
        <dbReference type="ARBA" id="ARBA00023152"/>
    </source>
</evidence>
<dbReference type="Proteomes" id="UP000009168">
    <property type="component" value="Unassembled WGS sequence"/>
</dbReference>
<evidence type="ECO:0000256" key="8">
    <source>
        <dbReference type="RuleBase" id="RU363013"/>
    </source>
</evidence>
<dbReference type="InterPro" id="IPR020861">
    <property type="entry name" value="Triosephosphate_isomerase_AS"/>
</dbReference>
<dbReference type="SUPFAM" id="SSF51351">
    <property type="entry name" value="Triosephosphate isomerase (TIM)"/>
    <property type="match status" value="1"/>
</dbReference>
<dbReference type="RefSeq" id="XP_001008794.2">
    <property type="nucleotide sequence ID" value="XM_001008794.3"/>
</dbReference>
<dbReference type="eggNOG" id="KOG1643">
    <property type="taxonomic scope" value="Eukaryota"/>
</dbReference>
<dbReference type="EC" id="5.3.1.1" evidence="8"/>
<dbReference type="EMBL" id="GG662840">
    <property type="protein sequence ID" value="EAR88549.2"/>
    <property type="molecule type" value="Genomic_DNA"/>
</dbReference>
<reference evidence="10" key="1">
    <citation type="journal article" date="2006" name="PLoS Biol.">
        <title>Macronuclear genome sequence of the ciliate Tetrahymena thermophila, a model eukaryote.</title>
        <authorList>
            <person name="Eisen J.A."/>
            <person name="Coyne R.S."/>
            <person name="Wu M."/>
            <person name="Wu D."/>
            <person name="Thiagarajan M."/>
            <person name="Wortman J.R."/>
            <person name="Badger J.H."/>
            <person name="Ren Q."/>
            <person name="Amedeo P."/>
            <person name="Jones K.M."/>
            <person name="Tallon L.J."/>
            <person name="Delcher A.L."/>
            <person name="Salzberg S.L."/>
            <person name="Silva J.C."/>
            <person name="Haas B.J."/>
            <person name="Majoros W.H."/>
            <person name="Farzad M."/>
            <person name="Carlton J.M."/>
            <person name="Smith R.K. Jr."/>
            <person name="Garg J."/>
            <person name="Pearlman R.E."/>
            <person name="Karrer K.M."/>
            <person name="Sun L."/>
            <person name="Manning G."/>
            <person name="Elde N.C."/>
            <person name="Turkewitz A.P."/>
            <person name="Asai D.J."/>
            <person name="Wilkes D.E."/>
            <person name="Wang Y."/>
            <person name="Cai H."/>
            <person name="Collins K."/>
            <person name="Stewart B.A."/>
            <person name="Lee S.R."/>
            <person name="Wilamowska K."/>
            <person name="Weinberg Z."/>
            <person name="Ruzzo W.L."/>
            <person name="Wloga D."/>
            <person name="Gaertig J."/>
            <person name="Frankel J."/>
            <person name="Tsao C.-C."/>
            <person name="Gorovsky M.A."/>
            <person name="Keeling P.J."/>
            <person name="Waller R.F."/>
            <person name="Patron N.J."/>
            <person name="Cherry J.M."/>
            <person name="Stover N.A."/>
            <person name="Krieger C.J."/>
            <person name="del Toro C."/>
            <person name="Ryder H.F."/>
            <person name="Williamson S.C."/>
            <person name="Barbeau R.A."/>
            <person name="Hamilton E.P."/>
            <person name="Orias E."/>
        </authorList>
    </citation>
    <scope>NUCLEOTIDE SEQUENCE [LARGE SCALE GENOMIC DNA]</scope>
    <source>
        <strain evidence="10">SB210</strain>
    </source>
</reference>